<dbReference type="InterPro" id="IPR052509">
    <property type="entry name" value="Metal_resp_DNA-bind_regulator"/>
</dbReference>
<dbReference type="Proteomes" id="UP000322917">
    <property type="component" value="Unassembled WGS sequence"/>
</dbReference>
<dbReference type="InterPro" id="IPR036390">
    <property type="entry name" value="WH_DNA-bd_sf"/>
</dbReference>
<protein>
    <submittedName>
        <fullName evidence="2">PadR family transcriptional regulator, regulatory protein PadR</fullName>
    </submittedName>
</protein>
<dbReference type="SUPFAM" id="SSF46785">
    <property type="entry name" value="Winged helix' DNA-binding domain"/>
    <property type="match status" value="1"/>
</dbReference>
<evidence type="ECO:0000313" key="2">
    <source>
        <dbReference type="EMBL" id="SHK05212.1"/>
    </source>
</evidence>
<keyword evidence="3" id="KW-1185">Reference proteome</keyword>
<gene>
    <name evidence="2" type="ORF">SAMN02745170_04004</name>
</gene>
<dbReference type="PANTHER" id="PTHR33169">
    <property type="entry name" value="PADR-FAMILY TRANSCRIPTIONAL REGULATOR"/>
    <property type="match status" value="1"/>
</dbReference>
<sequence>MDEINRQLKKGVTEILVLHLLSKMDMYGYQLIQDLDQKSSSTFKMKEGSLYPILYRLEDNRLVRSYYKEPQGREMPKKYYEITPEGVRELNKMKAEWVRMQRIVNSVLDIDKEGL</sequence>
<reference evidence="2 3" key="1">
    <citation type="submission" date="2016-11" db="EMBL/GenBank/DDBJ databases">
        <authorList>
            <person name="Varghese N."/>
            <person name="Submissions S."/>
        </authorList>
    </citation>
    <scope>NUCLEOTIDE SEQUENCE [LARGE SCALE GENOMIC DNA]</scope>
    <source>
        <strain evidence="2 3">DSM 15287</strain>
    </source>
</reference>
<evidence type="ECO:0000313" key="3">
    <source>
        <dbReference type="Proteomes" id="UP000322917"/>
    </source>
</evidence>
<dbReference type="PANTHER" id="PTHR33169:SF14">
    <property type="entry name" value="TRANSCRIPTIONAL REGULATOR RV3488"/>
    <property type="match status" value="1"/>
</dbReference>
<accession>A0A1M6PBG8</accession>
<evidence type="ECO:0000259" key="1">
    <source>
        <dbReference type="Pfam" id="PF03551"/>
    </source>
</evidence>
<dbReference type="RefSeq" id="WP_223191867.1">
    <property type="nucleotide sequence ID" value="NZ_FQZD01000068.1"/>
</dbReference>
<organism evidence="2 3">
    <name type="scientific">Propionispora hippei DSM 15287</name>
    <dbReference type="NCBI Taxonomy" id="1123003"/>
    <lineage>
        <taxon>Bacteria</taxon>
        <taxon>Bacillati</taxon>
        <taxon>Bacillota</taxon>
        <taxon>Negativicutes</taxon>
        <taxon>Selenomonadales</taxon>
        <taxon>Sporomusaceae</taxon>
        <taxon>Propionispora</taxon>
    </lineage>
</organism>
<dbReference type="Gene3D" id="1.10.10.10">
    <property type="entry name" value="Winged helix-like DNA-binding domain superfamily/Winged helix DNA-binding domain"/>
    <property type="match status" value="1"/>
</dbReference>
<name>A0A1M6PBG8_9FIRM</name>
<dbReference type="EMBL" id="FQZD01000068">
    <property type="protein sequence ID" value="SHK05212.1"/>
    <property type="molecule type" value="Genomic_DNA"/>
</dbReference>
<dbReference type="Pfam" id="PF03551">
    <property type="entry name" value="PadR"/>
    <property type="match status" value="1"/>
</dbReference>
<dbReference type="AlphaFoldDB" id="A0A1M6PBG8"/>
<proteinExistence type="predicted"/>
<feature type="domain" description="Transcription regulator PadR N-terminal" evidence="1">
    <location>
        <begin position="17"/>
        <end position="91"/>
    </location>
</feature>
<dbReference type="InterPro" id="IPR036388">
    <property type="entry name" value="WH-like_DNA-bd_sf"/>
</dbReference>
<dbReference type="InterPro" id="IPR005149">
    <property type="entry name" value="Tscrpt_reg_PadR_N"/>
</dbReference>